<dbReference type="AlphaFoldDB" id="A0A7G1KBM0"/>
<dbReference type="GeneID" id="80344967"/>
<name>A0A7G1KBM0_9NOCA</name>
<dbReference type="KEGG" id="nwl:NWFMUON74_03400"/>
<accession>A0A7G1KBM0</accession>
<evidence type="ECO:0000313" key="3">
    <source>
        <dbReference type="Proteomes" id="UP000516173"/>
    </source>
</evidence>
<reference evidence="2 3" key="1">
    <citation type="submission" date="2020-08" db="EMBL/GenBank/DDBJ databases">
        <title>Genome Sequencing of Nocardia wallacei strain FMUON74 and assembly.</title>
        <authorList>
            <person name="Toyokawa M."/>
            <person name="Uesaka K."/>
        </authorList>
    </citation>
    <scope>NUCLEOTIDE SEQUENCE [LARGE SCALE GENOMIC DNA]</scope>
    <source>
        <strain evidence="2 3">FMUON74</strain>
    </source>
</reference>
<organism evidence="2 3">
    <name type="scientific">Nocardia wallacei</name>
    <dbReference type="NCBI Taxonomy" id="480035"/>
    <lineage>
        <taxon>Bacteria</taxon>
        <taxon>Bacillati</taxon>
        <taxon>Actinomycetota</taxon>
        <taxon>Actinomycetes</taxon>
        <taxon>Mycobacteriales</taxon>
        <taxon>Nocardiaceae</taxon>
        <taxon>Nocardia</taxon>
    </lineage>
</organism>
<protein>
    <submittedName>
        <fullName evidence="2">Uncharacterized protein</fullName>
    </submittedName>
</protein>
<feature type="region of interest" description="Disordered" evidence="1">
    <location>
        <begin position="1"/>
        <end position="24"/>
    </location>
</feature>
<dbReference type="EMBL" id="AP023396">
    <property type="protein sequence ID" value="BCK52568.1"/>
    <property type="molecule type" value="Genomic_DNA"/>
</dbReference>
<dbReference type="RefSeq" id="WP_187686268.1">
    <property type="nucleotide sequence ID" value="NZ_AP023396.1"/>
</dbReference>
<keyword evidence="3" id="KW-1185">Reference proteome</keyword>
<evidence type="ECO:0000313" key="2">
    <source>
        <dbReference type="EMBL" id="BCK52568.1"/>
    </source>
</evidence>
<sequence length="70" mass="7393">MKWLRKMLASDNSGNTFGTPETKEETSAAALGKATAEVSFHCRLSVPAHVITSVGSSGATLAILEIAQRF</sequence>
<gene>
    <name evidence="2" type="ORF">NWFMUON74_03400</name>
</gene>
<dbReference type="Proteomes" id="UP000516173">
    <property type="component" value="Chromosome"/>
</dbReference>
<proteinExistence type="predicted"/>
<feature type="compositionally biased region" description="Polar residues" evidence="1">
    <location>
        <begin position="10"/>
        <end position="19"/>
    </location>
</feature>
<evidence type="ECO:0000256" key="1">
    <source>
        <dbReference type="SAM" id="MobiDB-lite"/>
    </source>
</evidence>